<name>A0A1V6RZI3_9EURO</name>
<dbReference type="InterPro" id="IPR020613">
    <property type="entry name" value="Thiolase_CS"/>
</dbReference>
<dbReference type="GO" id="GO:0005739">
    <property type="term" value="C:mitochondrion"/>
    <property type="evidence" value="ECO:0007669"/>
    <property type="project" value="TreeGrafter"/>
</dbReference>
<proteinExistence type="inferred from homology"/>
<feature type="active site" description="Proton acceptor" evidence="7">
    <location>
        <position position="392"/>
    </location>
</feature>
<accession>A0A1V6RZI3</accession>
<comment type="caution">
    <text evidence="12">The sequence shown here is derived from an EMBL/GenBank/DDBJ whole genome shotgun (WGS) entry which is preliminary data.</text>
</comment>
<evidence type="ECO:0000256" key="3">
    <source>
        <dbReference type="ARBA" id="ARBA00022679"/>
    </source>
</evidence>
<evidence type="ECO:0000313" key="12">
    <source>
        <dbReference type="EMBL" id="OQE06880.1"/>
    </source>
</evidence>
<dbReference type="SUPFAM" id="SSF53901">
    <property type="entry name" value="Thiolase-like"/>
    <property type="match status" value="2"/>
</dbReference>
<gene>
    <name evidence="12" type="ORF">PENVUL_c016G00406</name>
</gene>
<evidence type="ECO:0000259" key="11">
    <source>
        <dbReference type="Pfam" id="PF02803"/>
    </source>
</evidence>
<keyword evidence="13" id="KW-1185">Reference proteome</keyword>
<feature type="region of interest" description="Disordered" evidence="9">
    <location>
        <begin position="127"/>
        <end position="156"/>
    </location>
</feature>
<dbReference type="AlphaFoldDB" id="A0A1V6RZI3"/>
<organism evidence="12 13">
    <name type="scientific">Penicillium vulpinum</name>
    <dbReference type="NCBI Taxonomy" id="29845"/>
    <lineage>
        <taxon>Eukaryota</taxon>
        <taxon>Fungi</taxon>
        <taxon>Dikarya</taxon>
        <taxon>Ascomycota</taxon>
        <taxon>Pezizomycotina</taxon>
        <taxon>Eurotiomycetes</taxon>
        <taxon>Eurotiomycetidae</taxon>
        <taxon>Eurotiales</taxon>
        <taxon>Aspergillaceae</taxon>
        <taxon>Penicillium</taxon>
    </lineage>
</organism>
<evidence type="ECO:0000256" key="9">
    <source>
        <dbReference type="SAM" id="MobiDB-lite"/>
    </source>
</evidence>
<feature type="domain" description="Thiolase N-terminal" evidence="10">
    <location>
        <begin position="8"/>
        <end position="273"/>
    </location>
</feature>
<dbReference type="PROSITE" id="PS00098">
    <property type="entry name" value="THIOLASE_1"/>
    <property type="match status" value="1"/>
</dbReference>
<evidence type="ECO:0000313" key="13">
    <source>
        <dbReference type="Proteomes" id="UP000191518"/>
    </source>
</evidence>
<dbReference type="PROSITE" id="PS00737">
    <property type="entry name" value="THIOLASE_2"/>
    <property type="match status" value="1"/>
</dbReference>
<evidence type="ECO:0000256" key="2">
    <source>
        <dbReference type="ARBA" id="ARBA00010982"/>
    </source>
</evidence>
<dbReference type="Pfam" id="PF00108">
    <property type="entry name" value="Thiolase_N"/>
    <property type="match status" value="1"/>
</dbReference>
<dbReference type="InterPro" id="IPR020615">
    <property type="entry name" value="Thiolase_acyl_enz_int_AS"/>
</dbReference>
<feature type="active site" description="Acyl-thioester intermediate" evidence="7">
    <location>
        <position position="92"/>
    </location>
</feature>
<dbReference type="Pfam" id="PF02803">
    <property type="entry name" value="Thiolase_C"/>
    <property type="match status" value="1"/>
</dbReference>
<dbReference type="PIRSF" id="PIRSF000429">
    <property type="entry name" value="Ac-CoA_Ac_transf"/>
    <property type="match status" value="1"/>
</dbReference>
<comment type="similarity">
    <text evidence="2 8">Belongs to the thiolase-like superfamily. Thiolase family.</text>
</comment>
<evidence type="ECO:0000256" key="8">
    <source>
        <dbReference type="RuleBase" id="RU003557"/>
    </source>
</evidence>
<dbReference type="CDD" id="cd00751">
    <property type="entry name" value="thiolase"/>
    <property type="match status" value="1"/>
</dbReference>
<evidence type="ECO:0000259" key="10">
    <source>
        <dbReference type="Pfam" id="PF00108"/>
    </source>
</evidence>
<dbReference type="EMBL" id="MDYP01000016">
    <property type="protein sequence ID" value="OQE06880.1"/>
    <property type="molecule type" value="Genomic_DNA"/>
</dbReference>
<evidence type="ECO:0000256" key="7">
    <source>
        <dbReference type="PIRSR" id="PIRSR000429-1"/>
    </source>
</evidence>
<dbReference type="GO" id="GO:0006635">
    <property type="term" value="P:fatty acid beta-oxidation"/>
    <property type="evidence" value="ECO:0007669"/>
    <property type="project" value="TreeGrafter"/>
</dbReference>
<feature type="active site" description="Proton acceptor" evidence="7">
    <location>
        <position position="364"/>
    </location>
</feature>
<dbReference type="PANTHER" id="PTHR18919:SF156">
    <property type="entry name" value="ACETYL-COA ACETYLTRANSFERASE, MITOCHONDRIAL"/>
    <property type="match status" value="1"/>
</dbReference>
<sequence length="418" mass="44257">MSQSSHSVYIIGAARTPTARIHTSLSSIKATNLGAVAIKEALSRSGVSADSISDVYMGQVLQAGAGQTPAKQAAIKAGLPLTIEATTINKVCASGLKAITMATQNIQLGHATAQVAGGMESMSQVPAYYRKPDPTSSTSSRIPGTQQQQQLPSDGLLDGLRCPFNGHLMGYYADQIAQRFGISREDQDKYALESYHRAIRAHAAGIYKDEIIRVPLNPRKTQLVTEDFIQEADKFTPEALAQLSPAFSEKGTVTAGNASFLGDGASAVVLVNDDLARKYTRGDEGNGPKIMAEIMAYADVSATPAEFALAPAKAIRIALERANLSVHDISLWEINEAFAVVVTLELRLDPKLVNINGGAISFGHPLGSSGCRILISLFYQLQPGQYGVAAICNGGGGSTAMIIKRINSEDFQCVGSTI</sequence>
<keyword evidence="6 8" id="KW-0012">Acyltransferase</keyword>
<evidence type="ECO:0008006" key="14">
    <source>
        <dbReference type="Google" id="ProtNLM"/>
    </source>
</evidence>
<feature type="domain" description="Thiolase C-terminal" evidence="11">
    <location>
        <begin position="289"/>
        <end position="405"/>
    </location>
</feature>
<feature type="compositionally biased region" description="Polar residues" evidence="9">
    <location>
        <begin position="134"/>
        <end position="152"/>
    </location>
</feature>
<dbReference type="InterPro" id="IPR020617">
    <property type="entry name" value="Thiolase_C"/>
</dbReference>
<dbReference type="Gene3D" id="3.40.47.10">
    <property type="match status" value="1"/>
</dbReference>
<dbReference type="STRING" id="29845.A0A1V6RZI3"/>
<dbReference type="NCBIfam" id="TIGR01930">
    <property type="entry name" value="AcCoA-C-Actrans"/>
    <property type="match status" value="1"/>
</dbReference>
<reference evidence="13" key="1">
    <citation type="journal article" date="2017" name="Nat. Microbiol.">
        <title>Global analysis of biosynthetic gene clusters reveals vast potential of secondary metabolite production in Penicillium species.</title>
        <authorList>
            <person name="Nielsen J.C."/>
            <person name="Grijseels S."/>
            <person name="Prigent S."/>
            <person name="Ji B."/>
            <person name="Dainat J."/>
            <person name="Nielsen K.F."/>
            <person name="Frisvad J.C."/>
            <person name="Workman M."/>
            <person name="Nielsen J."/>
        </authorList>
    </citation>
    <scope>NUCLEOTIDE SEQUENCE [LARGE SCALE GENOMIC DNA]</scope>
    <source>
        <strain evidence="13">IBT 29486</strain>
    </source>
</reference>
<keyword evidence="3 8" id="KW-0808">Transferase</keyword>
<keyword evidence="4" id="KW-0479">Metal-binding</keyword>
<comment type="cofactor">
    <cofactor evidence="1">
        <name>K(+)</name>
        <dbReference type="ChEBI" id="CHEBI:29103"/>
    </cofactor>
</comment>
<keyword evidence="5" id="KW-0630">Potassium</keyword>
<protein>
    <recommendedName>
        <fullName evidence="14">Thiolase N-terminal domain-containing protein</fullName>
    </recommendedName>
</protein>
<evidence type="ECO:0000256" key="5">
    <source>
        <dbReference type="ARBA" id="ARBA00022958"/>
    </source>
</evidence>
<dbReference type="PANTHER" id="PTHR18919">
    <property type="entry name" value="ACETYL-COA C-ACYLTRANSFERASE"/>
    <property type="match status" value="1"/>
</dbReference>
<dbReference type="Proteomes" id="UP000191518">
    <property type="component" value="Unassembled WGS sequence"/>
</dbReference>
<dbReference type="InterPro" id="IPR016039">
    <property type="entry name" value="Thiolase-like"/>
</dbReference>
<dbReference type="InterPro" id="IPR002155">
    <property type="entry name" value="Thiolase"/>
</dbReference>
<evidence type="ECO:0000256" key="6">
    <source>
        <dbReference type="ARBA" id="ARBA00023315"/>
    </source>
</evidence>
<dbReference type="InterPro" id="IPR020616">
    <property type="entry name" value="Thiolase_N"/>
</dbReference>
<dbReference type="GO" id="GO:0046872">
    <property type="term" value="F:metal ion binding"/>
    <property type="evidence" value="ECO:0007669"/>
    <property type="project" value="UniProtKB-KW"/>
</dbReference>
<evidence type="ECO:0000256" key="1">
    <source>
        <dbReference type="ARBA" id="ARBA00001958"/>
    </source>
</evidence>
<dbReference type="GO" id="GO:0003985">
    <property type="term" value="F:acetyl-CoA C-acetyltransferase activity"/>
    <property type="evidence" value="ECO:0007669"/>
    <property type="project" value="TreeGrafter"/>
</dbReference>
<evidence type="ECO:0000256" key="4">
    <source>
        <dbReference type="ARBA" id="ARBA00022723"/>
    </source>
</evidence>